<evidence type="ECO:0000313" key="3">
    <source>
        <dbReference type="Proteomes" id="UP000034246"/>
    </source>
</evidence>
<dbReference type="Proteomes" id="UP000034246">
    <property type="component" value="Unassembled WGS sequence"/>
</dbReference>
<evidence type="ECO:0000256" key="1">
    <source>
        <dbReference type="SAM" id="Phobius"/>
    </source>
</evidence>
<dbReference type="EMBL" id="LBWP01000006">
    <property type="protein sequence ID" value="KKR11499.1"/>
    <property type="molecule type" value="Genomic_DNA"/>
</dbReference>
<comment type="caution">
    <text evidence="2">The sequence shown here is derived from an EMBL/GenBank/DDBJ whole genome shotgun (WGS) entry which is preliminary data.</text>
</comment>
<feature type="transmembrane region" description="Helical" evidence="1">
    <location>
        <begin position="461"/>
        <end position="481"/>
    </location>
</feature>
<organism evidence="2 3">
    <name type="scientific">Candidatus Woesebacteria bacterium GW2011_GWA1_39_21</name>
    <dbReference type="NCBI Taxonomy" id="1618550"/>
    <lineage>
        <taxon>Bacteria</taxon>
        <taxon>Candidatus Woeseibacteriota</taxon>
    </lineage>
</organism>
<proteinExistence type="predicted"/>
<evidence type="ECO:0008006" key="4">
    <source>
        <dbReference type="Google" id="ProtNLM"/>
    </source>
</evidence>
<keyword evidence="1" id="KW-1133">Transmembrane helix</keyword>
<reference evidence="2 3" key="1">
    <citation type="journal article" date="2015" name="Nature">
        <title>rRNA introns, odd ribosomes, and small enigmatic genomes across a large radiation of phyla.</title>
        <authorList>
            <person name="Brown C.T."/>
            <person name="Hug L.A."/>
            <person name="Thomas B.C."/>
            <person name="Sharon I."/>
            <person name="Castelle C.J."/>
            <person name="Singh A."/>
            <person name="Wilkins M.J."/>
            <person name="Williams K.H."/>
            <person name="Banfield J.F."/>
        </authorList>
    </citation>
    <scope>NUCLEOTIDE SEQUENCE [LARGE SCALE GENOMIC DNA]</scope>
</reference>
<keyword evidence="1" id="KW-0472">Membrane</keyword>
<feature type="transmembrane region" description="Helical" evidence="1">
    <location>
        <begin position="175"/>
        <end position="192"/>
    </location>
</feature>
<feature type="transmembrane region" description="Helical" evidence="1">
    <location>
        <begin position="213"/>
        <end position="237"/>
    </location>
</feature>
<feature type="transmembrane region" description="Helical" evidence="1">
    <location>
        <begin position="307"/>
        <end position="325"/>
    </location>
</feature>
<name>A0A0G0N5J5_9BACT</name>
<gene>
    <name evidence="2" type="ORF">UT39_C0006G0005</name>
</gene>
<feature type="transmembrane region" description="Helical" evidence="1">
    <location>
        <begin position="365"/>
        <end position="381"/>
    </location>
</feature>
<protein>
    <recommendedName>
        <fullName evidence="4">Glycosyltransferase RgtA/B/C/D-like domain-containing protein</fullName>
    </recommendedName>
</protein>
<sequence>MSNRSNIIKINVLLMVTFIITTVVLGIIVKGVAGNLSANDVYNLQARTQPFELSPERGRFAIVQSLFEYRRLDFPKEVARYVIPDLAYRDGKFVTLFPPGVSFISSPLYYLGKQFNYSQYFSFLTVSIFAIINVFLIFKIVALLTSNKYAGILAGLIFLFSTTALPYAITLYQHHFTTFFILLSLFLFLKKKSITSLLLSYFKFIDIKVGKKIIVKLSYSIFVAFLAFVVGIIPNLAFSKYVYGNMFQLAGTVRGVKNVQVLEPDIEAARSNSEQAVDSNKSLSNFFQMSNVANGFQVLIASSERGFVFYAPVMLLSIFVIFVFSKSSDDNKKTIRLVFVVQLLILILYLMWGDPWGGWAFGPRYLIPLFSCNSILLGVVLNKYGKNLLMLALFSVLFIYGLAVNTAGALTTNALAPSKEVESASLPKVQYMFNFQMISDNHSSSFVYNNLLNQYFDLKTFFFLIISVVSVLYLINLILLYRSEYEN</sequence>
<feature type="transmembrane region" description="Helical" evidence="1">
    <location>
        <begin position="337"/>
        <end position="353"/>
    </location>
</feature>
<accession>A0A0G0N5J5</accession>
<evidence type="ECO:0000313" key="2">
    <source>
        <dbReference type="EMBL" id="KKR11499.1"/>
    </source>
</evidence>
<feature type="transmembrane region" description="Helical" evidence="1">
    <location>
        <begin position="149"/>
        <end position="169"/>
    </location>
</feature>
<dbReference type="STRING" id="1618550.UT39_C0006G0005"/>
<dbReference type="AlphaFoldDB" id="A0A0G0N5J5"/>
<feature type="transmembrane region" description="Helical" evidence="1">
    <location>
        <begin position="120"/>
        <end position="142"/>
    </location>
</feature>
<keyword evidence="1" id="KW-0812">Transmembrane</keyword>
<feature type="transmembrane region" description="Helical" evidence="1">
    <location>
        <begin position="12"/>
        <end position="33"/>
    </location>
</feature>
<feature type="transmembrane region" description="Helical" evidence="1">
    <location>
        <begin position="388"/>
        <end position="410"/>
    </location>
</feature>